<dbReference type="Proteomes" id="UP000318521">
    <property type="component" value="Unassembled WGS sequence"/>
</dbReference>
<keyword evidence="6 10" id="KW-0808">Transferase</keyword>
<dbReference type="Pfam" id="PF01515">
    <property type="entry name" value="PTA_PTB"/>
    <property type="match status" value="1"/>
</dbReference>
<dbReference type="Gene3D" id="3.40.50.10950">
    <property type="match status" value="1"/>
</dbReference>
<dbReference type="PANTHER" id="PTHR43356">
    <property type="entry name" value="PHOSPHATE ACETYLTRANSFERASE"/>
    <property type="match status" value="1"/>
</dbReference>
<keyword evidence="7 10" id="KW-0012">Acyltransferase</keyword>
<organism evidence="10 11">
    <name type="scientific">Alkalicoccobacillus porphyridii</name>
    <dbReference type="NCBI Taxonomy" id="2597270"/>
    <lineage>
        <taxon>Bacteria</taxon>
        <taxon>Bacillati</taxon>
        <taxon>Bacillota</taxon>
        <taxon>Bacilli</taxon>
        <taxon>Bacillales</taxon>
        <taxon>Bacillaceae</taxon>
        <taxon>Alkalicoccobacillus</taxon>
    </lineage>
</organism>
<proteinExistence type="inferred from homology"/>
<dbReference type="InterPro" id="IPR042112">
    <property type="entry name" value="P_AcTrfase_dom2"/>
</dbReference>
<comment type="catalytic activity">
    <reaction evidence="1">
        <text>acetyl-CoA + phosphate = acetyl phosphate + CoA</text>
        <dbReference type="Rhea" id="RHEA:19521"/>
        <dbReference type="ChEBI" id="CHEBI:22191"/>
        <dbReference type="ChEBI" id="CHEBI:43474"/>
        <dbReference type="ChEBI" id="CHEBI:57287"/>
        <dbReference type="ChEBI" id="CHEBI:57288"/>
        <dbReference type="EC" id="2.3.1.8"/>
    </reaction>
</comment>
<dbReference type="PIRSF" id="PIRSF000428">
    <property type="entry name" value="P_Ac_trans"/>
    <property type="match status" value="1"/>
</dbReference>
<feature type="domain" description="Phosphate acetyl/butaryl transferase" evidence="9">
    <location>
        <begin position="5"/>
        <end position="320"/>
    </location>
</feature>
<evidence type="ECO:0000256" key="7">
    <source>
        <dbReference type="ARBA" id="ARBA00023315"/>
    </source>
</evidence>
<dbReference type="SUPFAM" id="SSF53659">
    <property type="entry name" value="Isocitrate/Isopropylmalate dehydrogenase-like"/>
    <property type="match status" value="1"/>
</dbReference>
<evidence type="ECO:0000256" key="1">
    <source>
        <dbReference type="ARBA" id="ARBA00000705"/>
    </source>
</evidence>
<sequence length="330" mass="36001">MSDLFSTIKEQVQQHQPAIVFPEGTDERVLRAAVQLKEERIVKPILIGDLNAIKDVAKQHGIRISSDLTIYNPADYAEFDAMVEAFVERRKGKETEESARKILLDVNYFGTMLVYMDKAEGLVSGAAHSTGDTVRPALQIIKTQPGIKRTSGVFVMVKDEHKFVFGDCAINIAPNAEELAEIAIATAETAKLFDIDPKVAMLSFSTLGSASSQETQKVSEATKIAQKERPDLVIDGEFQFDAAFVPAVAQKKAPDSPLQGQANVFIFPSLESGNLGYKIAQRLGGYDAIGPVLQGLNRPVNDLSRGCDTNDVFKLSLITAMQAVNQRVTV</sequence>
<dbReference type="EMBL" id="VLXZ01000016">
    <property type="protein sequence ID" value="TSB44978.1"/>
    <property type="molecule type" value="Genomic_DNA"/>
</dbReference>
<evidence type="ECO:0000259" key="9">
    <source>
        <dbReference type="Pfam" id="PF01515"/>
    </source>
</evidence>
<evidence type="ECO:0000256" key="3">
    <source>
        <dbReference type="ARBA" id="ARBA00005656"/>
    </source>
</evidence>
<comment type="pathway">
    <text evidence="2">Metabolic intermediate biosynthesis; acetyl-CoA biosynthesis; acetyl-CoA from acetate: step 2/2.</text>
</comment>
<dbReference type="InterPro" id="IPR050500">
    <property type="entry name" value="Phos_Acetyltrans/Butyryltrans"/>
</dbReference>
<evidence type="ECO:0000256" key="2">
    <source>
        <dbReference type="ARBA" id="ARBA00004989"/>
    </source>
</evidence>
<dbReference type="NCBIfam" id="NF004167">
    <property type="entry name" value="PRK05632.1"/>
    <property type="match status" value="1"/>
</dbReference>
<gene>
    <name evidence="10" type="ORF">FN960_18565</name>
</gene>
<reference evidence="10 11" key="1">
    <citation type="submission" date="2019-07" db="EMBL/GenBank/DDBJ databases">
        <authorList>
            <person name="Park Y.J."/>
            <person name="Jeong S.E."/>
            <person name="Jung H.S."/>
        </authorList>
    </citation>
    <scope>NUCLEOTIDE SEQUENCE [LARGE SCALE GENOMIC DNA]</scope>
    <source>
        <strain evidence="11">P16(2019)</strain>
    </source>
</reference>
<dbReference type="NCBIfam" id="NF007233">
    <property type="entry name" value="PRK09653.1"/>
    <property type="match status" value="1"/>
</dbReference>
<evidence type="ECO:0000313" key="11">
    <source>
        <dbReference type="Proteomes" id="UP000318521"/>
    </source>
</evidence>
<accession>A0A553ZU27</accession>
<dbReference type="InterPro" id="IPR004614">
    <property type="entry name" value="P_AcTrfase"/>
</dbReference>
<comment type="similarity">
    <text evidence="3">Belongs to the phosphate acetyltransferase and butyryltransferase family.</text>
</comment>
<dbReference type="GO" id="GO:0008959">
    <property type="term" value="F:phosphate acetyltransferase activity"/>
    <property type="evidence" value="ECO:0007669"/>
    <property type="project" value="UniProtKB-EC"/>
</dbReference>
<dbReference type="InterPro" id="IPR042113">
    <property type="entry name" value="P_AcTrfase_dom1"/>
</dbReference>
<evidence type="ECO:0000256" key="5">
    <source>
        <dbReference type="ARBA" id="ARBA00021528"/>
    </source>
</evidence>
<dbReference type="Gene3D" id="3.40.50.10750">
    <property type="entry name" value="Isocitrate/Isopropylmalate dehydrogenase-like"/>
    <property type="match status" value="1"/>
</dbReference>
<dbReference type="RefSeq" id="WP_143850370.1">
    <property type="nucleotide sequence ID" value="NZ_VLXZ01000016.1"/>
</dbReference>
<evidence type="ECO:0000256" key="4">
    <source>
        <dbReference type="ARBA" id="ARBA00012707"/>
    </source>
</evidence>
<dbReference type="AlphaFoldDB" id="A0A553ZU27"/>
<evidence type="ECO:0000256" key="8">
    <source>
        <dbReference type="ARBA" id="ARBA00031108"/>
    </source>
</evidence>
<name>A0A553ZU27_9BACI</name>
<protein>
    <recommendedName>
        <fullName evidence="5">Phosphate acetyltransferase</fullName>
        <ecNumber evidence="4">2.3.1.8</ecNumber>
    </recommendedName>
    <alternativeName>
        <fullName evidence="8">Phosphotransacetylase</fullName>
    </alternativeName>
</protein>
<keyword evidence="11" id="KW-1185">Reference proteome</keyword>
<dbReference type="EC" id="2.3.1.8" evidence="4"/>
<dbReference type="PANTHER" id="PTHR43356:SF3">
    <property type="entry name" value="PHOSPHATE ACETYLTRANSFERASE"/>
    <property type="match status" value="1"/>
</dbReference>
<evidence type="ECO:0000313" key="10">
    <source>
        <dbReference type="EMBL" id="TSB44978.1"/>
    </source>
</evidence>
<dbReference type="InterPro" id="IPR012147">
    <property type="entry name" value="P_Ac_Bu_trans"/>
</dbReference>
<comment type="caution">
    <text evidence="10">The sequence shown here is derived from an EMBL/GenBank/DDBJ whole genome shotgun (WGS) entry which is preliminary data.</text>
</comment>
<dbReference type="InterPro" id="IPR002505">
    <property type="entry name" value="PTA_PTB"/>
</dbReference>
<dbReference type="NCBIfam" id="TIGR00651">
    <property type="entry name" value="pta"/>
    <property type="match status" value="1"/>
</dbReference>
<evidence type="ECO:0000256" key="6">
    <source>
        <dbReference type="ARBA" id="ARBA00022679"/>
    </source>
</evidence>
<dbReference type="OrthoDB" id="9805787at2"/>